<dbReference type="InterPro" id="IPR007577">
    <property type="entry name" value="GlycoTrfase_DXD_sugar-bd_CS"/>
</dbReference>
<dbReference type="Gene3D" id="3.90.550.20">
    <property type="match status" value="1"/>
</dbReference>
<dbReference type="InterPro" id="IPR029044">
    <property type="entry name" value="Nucleotide-diphossugar_trans"/>
</dbReference>
<dbReference type="InterPro" id="IPR051706">
    <property type="entry name" value="Glycosyltransferase_domain"/>
</dbReference>
<dbReference type="GO" id="GO:0000030">
    <property type="term" value="F:mannosyltransferase activity"/>
    <property type="evidence" value="ECO:0007669"/>
    <property type="project" value="TreeGrafter"/>
</dbReference>
<dbReference type="Pfam" id="PF04488">
    <property type="entry name" value="Gly_transf_sug"/>
    <property type="match status" value="1"/>
</dbReference>
<accession>A0A212M1R4</accession>
<gene>
    <name evidence="2" type="ORF">KL86SPO_70528</name>
</gene>
<organism evidence="2">
    <name type="scientific">uncultured Sporomusa sp</name>
    <dbReference type="NCBI Taxonomy" id="307249"/>
    <lineage>
        <taxon>Bacteria</taxon>
        <taxon>Bacillati</taxon>
        <taxon>Bacillota</taxon>
        <taxon>Negativicutes</taxon>
        <taxon>Selenomonadales</taxon>
        <taxon>Sporomusaceae</taxon>
        <taxon>Sporomusa</taxon>
        <taxon>environmental samples</taxon>
    </lineage>
</organism>
<proteinExistence type="predicted"/>
<dbReference type="PANTHER" id="PTHR32385:SF15">
    <property type="entry name" value="INOSITOL PHOSPHOCERAMIDE MANNOSYLTRANSFERASE 1"/>
    <property type="match status" value="1"/>
</dbReference>
<dbReference type="GO" id="GO:0016020">
    <property type="term" value="C:membrane"/>
    <property type="evidence" value="ECO:0007669"/>
    <property type="project" value="GOC"/>
</dbReference>
<dbReference type="AlphaFoldDB" id="A0A212M1R4"/>
<keyword evidence="1 2" id="KW-0808">Transferase</keyword>
<evidence type="ECO:0000313" key="2">
    <source>
        <dbReference type="EMBL" id="SCM83670.1"/>
    </source>
</evidence>
<keyword evidence="2" id="KW-0328">Glycosyltransferase</keyword>
<protein>
    <submittedName>
        <fullName evidence="2">Mannosyltransferase OCH1-like enzyme</fullName>
    </submittedName>
</protein>
<reference evidence="2" key="1">
    <citation type="submission" date="2016-08" db="EMBL/GenBank/DDBJ databases">
        <authorList>
            <person name="Seilhamer J.J."/>
        </authorList>
    </citation>
    <scope>NUCLEOTIDE SEQUENCE</scope>
    <source>
        <strain evidence="2">86</strain>
    </source>
</reference>
<dbReference type="EMBL" id="FMJE01000007">
    <property type="protein sequence ID" value="SCM83670.1"/>
    <property type="molecule type" value="Genomic_DNA"/>
</dbReference>
<name>A0A212M1R4_9FIRM</name>
<dbReference type="SUPFAM" id="SSF53448">
    <property type="entry name" value="Nucleotide-diphospho-sugar transferases"/>
    <property type="match status" value="1"/>
</dbReference>
<evidence type="ECO:0000256" key="1">
    <source>
        <dbReference type="ARBA" id="ARBA00022679"/>
    </source>
</evidence>
<dbReference type="GO" id="GO:0051999">
    <property type="term" value="P:mannosyl-inositol phosphorylceramide biosynthetic process"/>
    <property type="evidence" value="ECO:0007669"/>
    <property type="project" value="TreeGrafter"/>
</dbReference>
<sequence>MPVNILYNSTYTDFIDELHSGSKQVICFGAGLVATAIDHIFRKAGICERICCFIDSNPKKNGSYINVSGRDVVVQSVTSLLDMDLTDKLLLITCGVFESVINDLEKYEELCDLKCYLFTTINRSYIKEVVATDKFCITDYKKIPRVQLIPKTIHYCWFGGGEKSAIIQECLESWRRYNPEYEIICWNEDNYDVYQTSYMRQAYQNKKFAFVSDYARLDILYRYGGIYLDTDVEVVKCLDDLLYNLAFISYAEWPLLNSAIVGSVPAQETIRKMRDEPRAAIDFINADGSCNLTTNSAYESAVLVQAGMRKDFTYQLITGMSVYPPCFFITNGLAGYNAAVDDRTYAIHHCQGSWTNGK</sequence>
<dbReference type="PANTHER" id="PTHR32385">
    <property type="entry name" value="MANNOSYL PHOSPHORYLINOSITOL CERAMIDE SYNTHASE"/>
    <property type="match status" value="1"/>
</dbReference>